<evidence type="ECO:0000256" key="3">
    <source>
        <dbReference type="ARBA" id="ARBA00022691"/>
    </source>
</evidence>
<evidence type="ECO:0000313" key="9">
    <source>
        <dbReference type="Proteomes" id="UP001465755"/>
    </source>
</evidence>
<dbReference type="Pfam" id="PF05958">
    <property type="entry name" value="tRNA_U5-meth_tr"/>
    <property type="match status" value="2"/>
</dbReference>
<dbReference type="Gene3D" id="2.40.50.1070">
    <property type="match status" value="1"/>
</dbReference>
<dbReference type="EMBL" id="JALJOQ010000024">
    <property type="protein sequence ID" value="KAK9808362.1"/>
    <property type="molecule type" value="Genomic_DNA"/>
</dbReference>
<keyword evidence="4" id="KW-0819">tRNA processing</keyword>
<keyword evidence="9" id="KW-1185">Reference proteome</keyword>
<protein>
    <submittedName>
        <fullName evidence="8">Uncharacterized protein</fullName>
    </submittedName>
</protein>
<dbReference type="InterPro" id="IPR029063">
    <property type="entry name" value="SAM-dependent_MTases_sf"/>
</dbReference>
<dbReference type="GO" id="GO:0032259">
    <property type="term" value="P:methylation"/>
    <property type="evidence" value="ECO:0007669"/>
    <property type="project" value="UniProtKB-KW"/>
</dbReference>
<dbReference type="Gene3D" id="3.40.50.150">
    <property type="entry name" value="Vaccinia Virus protein VP39"/>
    <property type="match status" value="1"/>
</dbReference>
<dbReference type="PROSITE" id="PS01230">
    <property type="entry name" value="TRMA_1"/>
    <property type="match status" value="1"/>
</dbReference>
<dbReference type="PROSITE" id="PS01231">
    <property type="entry name" value="TRMA_2"/>
    <property type="match status" value="1"/>
</dbReference>
<sequence length="546" mass="59728">MSAKATTAHTGRAADSPKMQGIRVVAVSDTHVSLNGLRLVCFLTRNPQPSTLKSAPSTVVRAEHESALRSMPHLAVVDAEAYQAQLEAKEERVRKLFSDFELPQISSFASPTQHYRMRAEFSVWHQGEDCYYVMFDKAAAAAATARAEAEEPLAPESDDPAGLAHAHQPHVNGKAPELPAAGGASPPAAATEADQNGAGSAEQGGKPSSGSQELTKSQRRKAKKRKAPAPEGTSKRPLQRVRVDDFPVGSVLMNELMTAVMAFVKQHTTLRSKLFQVNLHTTLNGQALVSLLYHRKLDDAWKEDAVKLRQNLVNSCPSLKGLEPGLMGRSRGEKILMGEDFVTEKLTVEDGRSFTYRQPEGGFAQPNAVMCQHMLSWALDATSGLEDDLLELYCGNGNFTIPLASNFRKVVATELAKVSVAAAVANLEANAVSNVHMGRLSSEEFVQAWRGERVFARLQGLDLSEFKLRTLLVDPPRAGLDAVTVQLLAEFDNIVYVSCNPTTLHENLQRIRDTHEIKRFALFDQFPYTEHIECGVLLQRRKAGAA</sequence>
<dbReference type="FunFam" id="3.40.50.150:FF:000012">
    <property type="entry name" value="tRNA/tmRNA (uracil-C(5))-methyltransferase"/>
    <property type="match status" value="1"/>
</dbReference>
<dbReference type="HAMAP" id="MF_01011">
    <property type="entry name" value="RNA_methyltr_TrmA"/>
    <property type="match status" value="1"/>
</dbReference>
<dbReference type="GO" id="GO:0008033">
    <property type="term" value="P:tRNA processing"/>
    <property type="evidence" value="ECO:0007669"/>
    <property type="project" value="UniProtKB-KW"/>
</dbReference>
<accession>A0AAW1PK11</accession>
<keyword evidence="3 5" id="KW-0949">S-adenosyl-L-methionine</keyword>
<evidence type="ECO:0000256" key="4">
    <source>
        <dbReference type="ARBA" id="ARBA00022694"/>
    </source>
</evidence>
<gene>
    <name evidence="8" type="ORF">WJX73_006750</name>
</gene>
<dbReference type="NCBIfam" id="TIGR02143">
    <property type="entry name" value="trmA_only"/>
    <property type="match status" value="1"/>
</dbReference>
<feature type="binding site" evidence="5">
    <location>
        <position position="474"/>
    </location>
    <ligand>
        <name>S-adenosyl-L-methionine</name>
        <dbReference type="ChEBI" id="CHEBI:59789"/>
    </ligand>
</feature>
<dbReference type="PROSITE" id="PS51687">
    <property type="entry name" value="SAM_MT_RNA_M5U"/>
    <property type="match status" value="1"/>
</dbReference>
<dbReference type="InterPro" id="IPR030391">
    <property type="entry name" value="MeTrfase_TrmA_CS"/>
</dbReference>
<evidence type="ECO:0000313" key="8">
    <source>
        <dbReference type="EMBL" id="KAK9808362.1"/>
    </source>
</evidence>
<proteinExistence type="inferred from homology"/>
<dbReference type="AlphaFoldDB" id="A0AAW1PK11"/>
<dbReference type="PANTHER" id="PTHR47790">
    <property type="entry name" value="TRNA/TMRNA (URACIL-C(5))-METHYLTRANSFERASE"/>
    <property type="match status" value="1"/>
</dbReference>
<dbReference type="InterPro" id="IPR011869">
    <property type="entry name" value="TrmA_MeTrfase"/>
</dbReference>
<feature type="compositionally biased region" description="Low complexity" evidence="7">
    <location>
        <begin position="175"/>
        <end position="193"/>
    </location>
</feature>
<dbReference type="PANTHER" id="PTHR47790:SF2">
    <property type="entry name" value="TRNA_TMRNA (URACIL-C(5))-METHYLTRANSFERASE"/>
    <property type="match status" value="1"/>
</dbReference>
<dbReference type="InterPro" id="IPR010280">
    <property type="entry name" value="U5_MeTrfase_fam"/>
</dbReference>
<evidence type="ECO:0000256" key="5">
    <source>
        <dbReference type="PROSITE-ProRule" id="PRU01024"/>
    </source>
</evidence>
<comment type="similarity">
    <text evidence="5">Belongs to the class I-like SAM-binding methyltransferase superfamily. RNA M5U methyltransferase family.</text>
</comment>
<dbReference type="InterPro" id="IPR030390">
    <property type="entry name" value="MeTrfase_TrmA_AS"/>
</dbReference>
<feature type="region of interest" description="Disordered" evidence="7">
    <location>
        <begin position="147"/>
        <end position="241"/>
    </location>
</feature>
<evidence type="ECO:0000256" key="7">
    <source>
        <dbReference type="SAM" id="MobiDB-lite"/>
    </source>
</evidence>
<dbReference type="GO" id="GO:0030697">
    <property type="term" value="F:tRNA (uracil(54)-C5)-methyltransferase activity, S-adenosyl methionine-dependent"/>
    <property type="evidence" value="ECO:0007669"/>
    <property type="project" value="InterPro"/>
</dbReference>
<keyword evidence="2 5" id="KW-0808">Transferase</keyword>
<feature type="binding site" evidence="5">
    <location>
        <position position="365"/>
    </location>
    <ligand>
        <name>S-adenosyl-L-methionine</name>
        <dbReference type="ChEBI" id="CHEBI:59789"/>
    </ligand>
</feature>
<dbReference type="GO" id="GO:0009451">
    <property type="term" value="P:RNA modification"/>
    <property type="evidence" value="ECO:0007669"/>
    <property type="project" value="UniProtKB-ARBA"/>
</dbReference>
<dbReference type="GO" id="GO:0019843">
    <property type="term" value="F:rRNA binding"/>
    <property type="evidence" value="ECO:0007669"/>
    <property type="project" value="TreeGrafter"/>
</dbReference>
<dbReference type="Proteomes" id="UP001465755">
    <property type="component" value="Unassembled WGS sequence"/>
</dbReference>
<feature type="binding site" evidence="5">
    <location>
        <position position="393"/>
    </location>
    <ligand>
        <name>S-adenosyl-L-methionine</name>
        <dbReference type="ChEBI" id="CHEBI:59789"/>
    </ligand>
</feature>
<evidence type="ECO:0000256" key="6">
    <source>
        <dbReference type="PROSITE-ProRule" id="PRU10015"/>
    </source>
</evidence>
<evidence type="ECO:0000256" key="2">
    <source>
        <dbReference type="ARBA" id="ARBA00022679"/>
    </source>
</evidence>
<feature type="compositionally biased region" description="Acidic residues" evidence="7">
    <location>
        <begin position="150"/>
        <end position="159"/>
    </location>
</feature>
<evidence type="ECO:0000256" key="1">
    <source>
        <dbReference type="ARBA" id="ARBA00022603"/>
    </source>
</evidence>
<organism evidence="8 9">
    <name type="scientific">Symbiochloris irregularis</name>
    <dbReference type="NCBI Taxonomy" id="706552"/>
    <lineage>
        <taxon>Eukaryota</taxon>
        <taxon>Viridiplantae</taxon>
        <taxon>Chlorophyta</taxon>
        <taxon>core chlorophytes</taxon>
        <taxon>Trebouxiophyceae</taxon>
        <taxon>Trebouxiales</taxon>
        <taxon>Trebouxiaceae</taxon>
        <taxon>Symbiochloris</taxon>
    </lineage>
</organism>
<dbReference type="SUPFAM" id="SSF53335">
    <property type="entry name" value="S-adenosyl-L-methionine-dependent methyltransferases"/>
    <property type="match status" value="1"/>
</dbReference>
<comment type="caution">
    <text evidence="8">The sequence shown here is derived from an EMBL/GenBank/DDBJ whole genome shotgun (WGS) entry which is preliminary data.</text>
</comment>
<reference evidence="8 9" key="1">
    <citation type="journal article" date="2024" name="Nat. Commun.">
        <title>Phylogenomics reveals the evolutionary origins of lichenization in chlorophyte algae.</title>
        <authorList>
            <person name="Puginier C."/>
            <person name="Libourel C."/>
            <person name="Otte J."/>
            <person name="Skaloud P."/>
            <person name="Haon M."/>
            <person name="Grisel S."/>
            <person name="Petersen M."/>
            <person name="Berrin J.G."/>
            <person name="Delaux P.M."/>
            <person name="Dal Grande F."/>
            <person name="Keller J."/>
        </authorList>
    </citation>
    <scope>NUCLEOTIDE SEQUENCE [LARGE SCALE GENOMIC DNA]</scope>
    <source>
        <strain evidence="8 9">SAG 2036</strain>
    </source>
</reference>
<name>A0AAW1PK11_9CHLO</name>
<feature type="active site" description="Nucleophile" evidence="5">
    <location>
        <position position="499"/>
    </location>
</feature>
<feature type="binding site" evidence="5">
    <location>
        <position position="414"/>
    </location>
    <ligand>
        <name>S-adenosyl-L-methionine</name>
        <dbReference type="ChEBI" id="CHEBI:59789"/>
    </ligand>
</feature>
<dbReference type="GO" id="GO:0005829">
    <property type="term" value="C:cytosol"/>
    <property type="evidence" value="ECO:0007669"/>
    <property type="project" value="TreeGrafter"/>
</dbReference>
<feature type="compositionally biased region" description="Polar residues" evidence="7">
    <location>
        <begin position="206"/>
        <end position="215"/>
    </location>
</feature>
<dbReference type="GO" id="GO:0000049">
    <property type="term" value="F:tRNA binding"/>
    <property type="evidence" value="ECO:0007669"/>
    <property type="project" value="TreeGrafter"/>
</dbReference>
<feature type="compositionally biased region" description="Basic residues" evidence="7">
    <location>
        <begin position="217"/>
        <end position="227"/>
    </location>
</feature>
<feature type="active site" evidence="6">
    <location>
        <position position="499"/>
    </location>
</feature>
<keyword evidence="1 5" id="KW-0489">Methyltransferase</keyword>